<keyword evidence="4" id="KW-1185">Reference proteome</keyword>
<dbReference type="PANTHER" id="PTHR35004:SF6">
    <property type="entry name" value="TRANSPOSASE"/>
    <property type="match status" value="1"/>
</dbReference>
<evidence type="ECO:0000313" key="3">
    <source>
        <dbReference type="EMBL" id="MFC4729818.1"/>
    </source>
</evidence>
<name>A0ABV9NS80_9GAMM</name>
<dbReference type="Gene3D" id="1.10.10.10">
    <property type="entry name" value="Winged helix-like DNA-binding domain superfamily/Winged helix DNA-binding domain"/>
    <property type="match status" value="1"/>
</dbReference>
<dbReference type="Gene3D" id="3.30.420.10">
    <property type="entry name" value="Ribonuclease H-like superfamily/Ribonuclease H"/>
    <property type="match status" value="1"/>
</dbReference>
<dbReference type="InterPro" id="IPR036397">
    <property type="entry name" value="RNaseH_sf"/>
</dbReference>
<dbReference type="Proteomes" id="UP001595892">
    <property type="component" value="Unassembled WGS sequence"/>
</dbReference>
<gene>
    <name evidence="3" type="ORF">ACFO3Q_16750</name>
</gene>
<dbReference type="InterPro" id="IPR047656">
    <property type="entry name" value="IS481-like_transpos"/>
</dbReference>
<dbReference type="SUPFAM" id="SSF46689">
    <property type="entry name" value="Homeodomain-like"/>
    <property type="match status" value="1"/>
</dbReference>
<dbReference type="PANTHER" id="PTHR35004">
    <property type="entry name" value="TRANSPOSASE RV3428C-RELATED"/>
    <property type="match status" value="1"/>
</dbReference>
<evidence type="ECO:0000256" key="1">
    <source>
        <dbReference type="SAM" id="MobiDB-lite"/>
    </source>
</evidence>
<dbReference type="InterPro" id="IPR001584">
    <property type="entry name" value="Integrase_cat-core"/>
</dbReference>
<evidence type="ECO:0000259" key="2">
    <source>
        <dbReference type="PROSITE" id="PS50994"/>
    </source>
</evidence>
<evidence type="ECO:0000313" key="4">
    <source>
        <dbReference type="Proteomes" id="UP001595892"/>
    </source>
</evidence>
<dbReference type="InterPro" id="IPR012337">
    <property type="entry name" value="RNaseH-like_sf"/>
</dbReference>
<dbReference type="SUPFAM" id="SSF53098">
    <property type="entry name" value="Ribonuclease H-like"/>
    <property type="match status" value="1"/>
</dbReference>
<dbReference type="InterPro" id="IPR024967">
    <property type="entry name" value="DNA-bd_IS481-type"/>
</dbReference>
<dbReference type="InterPro" id="IPR036388">
    <property type="entry name" value="WH-like_DNA-bd_sf"/>
</dbReference>
<dbReference type="PROSITE" id="PS50994">
    <property type="entry name" value="INTEGRASE"/>
    <property type="match status" value="1"/>
</dbReference>
<feature type="region of interest" description="Disordered" evidence="1">
    <location>
        <begin position="47"/>
        <end position="73"/>
    </location>
</feature>
<dbReference type="EMBL" id="JBHSGG010000055">
    <property type="protein sequence ID" value="MFC4729818.1"/>
    <property type="molecule type" value="Genomic_DNA"/>
</dbReference>
<dbReference type="Pfam" id="PF13011">
    <property type="entry name" value="LZ_Tnp_IS481"/>
    <property type="match status" value="1"/>
</dbReference>
<protein>
    <submittedName>
        <fullName evidence="3">IS481 family transposase</fullName>
    </submittedName>
</protein>
<dbReference type="Pfam" id="PF13683">
    <property type="entry name" value="rve_3"/>
    <property type="match status" value="1"/>
</dbReference>
<comment type="caution">
    <text evidence="3">The sequence shown here is derived from an EMBL/GenBank/DDBJ whole genome shotgun (WGS) entry which is preliminary data.</text>
</comment>
<dbReference type="InterPro" id="IPR009057">
    <property type="entry name" value="Homeodomain-like_sf"/>
</dbReference>
<organism evidence="3 4">
    <name type="scientific">Coralloluteibacterium thermophilum</name>
    <dbReference type="NCBI Taxonomy" id="2707049"/>
    <lineage>
        <taxon>Bacteria</taxon>
        <taxon>Pseudomonadati</taxon>
        <taxon>Pseudomonadota</taxon>
        <taxon>Gammaproteobacteria</taxon>
        <taxon>Lysobacterales</taxon>
        <taxon>Lysobacteraceae</taxon>
        <taxon>Coralloluteibacterium</taxon>
    </lineage>
</organism>
<dbReference type="RefSeq" id="WP_377006047.1">
    <property type="nucleotide sequence ID" value="NZ_JBHSGG010000055.1"/>
</dbReference>
<sequence length="311" mass="35243">MHKNARLTPKGREVLVQRVAAGQRVAEVAQALGISETTVRKWWRRHQSGEGLADRSSRPKTSPRRISSAQRSHIEALRRQRRSGRWIAEHTQLSPATVSRVLRRSGLSRWRDLEPQPPVHRYEYAAPGEMIHLDIKKLGRIGSPGHRVTGNRSQRHRGIGWDFVHVAIDDHSRVAVAAIADDERGRTAVAFLRQVVARYSAQGVTVRRVMTDNGSPYVSRVFAEACRALGLKHVRTRPYTPRTNGKAERFIQTALREWAYASCFDTSAQREQALGHWLHHYNWHRPHTAAGGLAPVSRLGLSRNNLLKLHT</sequence>
<dbReference type="NCBIfam" id="NF033577">
    <property type="entry name" value="transpos_IS481"/>
    <property type="match status" value="1"/>
</dbReference>
<proteinExistence type="predicted"/>
<feature type="domain" description="Integrase catalytic" evidence="2">
    <location>
        <begin position="123"/>
        <end position="303"/>
    </location>
</feature>
<accession>A0ABV9NS80</accession>
<reference evidence="4" key="1">
    <citation type="journal article" date="2019" name="Int. J. Syst. Evol. Microbiol.">
        <title>The Global Catalogue of Microorganisms (GCM) 10K type strain sequencing project: providing services to taxonomists for standard genome sequencing and annotation.</title>
        <authorList>
            <consortium name="The Broad Institute Genomics Platform"/>
            <consortium name="The Broad Institute Genome Sequencing Center for Infectious Disease"/>
            <person name="Wu L."/>
            <person name="Ma J."/>
        </authorList>
    </citation>
    <scope>NUCLEOTIDE SEQUENCE [LARGE SCALE GENOMIC DNA]</scope>
    <source>
        <strain evidence="4">CGMCC 1.13574</strain>
    </source>
</reference>